<proteinExistence type="predicted"/>
<accession>A0A933W9N1</accession>
<reference evidence="2" key="1">
    <citation type="submission" date="2020-07" db="EMBL/GenBank/DDBJ databases">
        <title>Huge and variable diversity of episymbiotic CPR bacteria and DPANN archaea in groundwater ecosystems.</title>
        <authorList>
            <person name="He C.Y."/>
            <person name="Keren R."/>
            <person name="Whittaker M."/>
            <person name="Farag I.F."/>
            <person name="Doudna J."/>
            <person name="Cate J.H.D."/>
            <person name="Banfield J.F."/>
        </authorList>
    </citation>
    <scope>NUCLEOTIDE SEQUENCE</scope>
    <source>
        <strain evidence="2">NC_groundwater_1813_Pr3_B-0.1um_71_17</strain>
    </source>
</reference>
<name>A0A933W9N1_UNCEI</name>
<organism evidence="2 3">
    <name type="scientific">Eiseniibacteriota bacterium</name>
    <dbReference type="NCBI Taxonomy" id="2212470"/>
    <lineage>
        <taxon>Bacteria</taxon>
        <taxon>Candidatus Eiseniibacteriota</taxon>
    </lineage>
</organism>
<dbReference type="InterPro" id="IPR036513">
    <property type="entry name" value="STAS_dom_sf"/>
</dbReference>
<dbReference type="Pfam" id="PF13466">
    <property type="entry name" value="STAS_2"/>
    <property type="match status" value="1"/>
</dbReference>
<dbReference type="GO" id="GO:0043856">
    <property type="term" value="F:anti-sigma factor antagonist activity"/>
    <property type="evidence" value="ECO:0007669"/>
    <property type="project" value="TreeGrafter"/>
</dbReference>
<feature type="domain" description="STAS" evidence="1">
    <location>
        <begin position="44"/>
        <end position="122"/>
    </location>
</feature>
<dbReference type="PANTHER" id="PTHR33495">
    <property type="entry name" value="ANTI-SIGMA FACTOR ANTAGONIST TM_1081-RELATED-RELATED"/>
    <property type="match status" value="1"/>
</dbReference>
<gene>
    <name evidence="2" type="ORF">HZA61_15110</name>
</gene>
<dbReference type="InterPro" id="IPR002645">
    <property type="entry name" value="STAS_dom"/>
</dbReference>
<dbReference type="Proteomes" id="UP000696931">
    <property type="component" value="Unassembled WGS sequence"/>
</dbReference>
<dbReference type="CDD" id="cd07043">
    <property type="entry name" value="STAS_anti-anti-sigma_factors"/>
    <property type="match status" value="1"/>
</dbReference>
<dbReference type="EMBL" id="JACRIW010000110">
    <property type="protein sequence ID" value="MBI5170817.1"/>
    <property type="molecule type" value="Genomic_DNA"/>
</dbReference>
<dbReference type="PANTHER" id="PTHR33495:SF2">
    <property type="entry name" value="ANTI-SIGMA FACTOR ANTAGONIST TM_1081-RELATED"/>
    <property type="match status" value="1"/>
</dbReference>
<evidence type="ECO:0000313" key="3">
    <source>
        <dbReference type="Proteomes" id="UP000696931"/>
    </source>
</evidence>
<dbReference type="SUPFAM" id="SSF52091">
    <property type="entry name" value="SpoIIaa-like"/>
    <property type="match status" value="1"/>
</dbReference>
<dbReference type="PROSITE" id="PS50801">
    <property type="entry name" value="STAS"/>
    <property type="match status" value="1"/>
</dbReference>
<dbReference type="Gene3D" id="3.30.750.24">
    <property type="entry name" value="STAS domain"/>
    <property type="match status" value="1"/>
</dbReference>
<dbReference type="InterPro" id="IPR058548">
    <property type="entry name" value="MlaB-like_STAS"/>
</dbReference>
<evidence type="ECO:0000259" key="1">
    <source>
        <dbReference type="PROSITE" id="PS50801"/>
    </source>
</evidence>
<sequence length="151" mass="16325">MVAPLATLEGTRTMAVNLQFTRGRHGAAARIELHDRPAGRFATIALRGWIDLSAERRLEQTLDDLAGRGVSQLLVDCSQLRHIDYRMVPRLVGALQRFESRAGSFALCGLSRYLRDLFRLAGCDAHLRAWPSAADVLASPALAGAPGGCAS</sequence>
<protein>
    <submittedName>
        <fullName evidence="2">STAS domain-containing protein</fullName>
    </submittedName>
</protein>
<evidence type="ECO:0000313" key="2">
    <source>
        <dbReference type="EMBL" id="MBI5170817.1"/>
    </source>
</evidence>
<comment type="caution">
    <text evidence="2">The sequence shown here is derived from an EMBL/GenBank/DDBJ whole genome shotgun (WGS) entry which is preliminary data.</text>
</comment>
<dbReference type="AlphaFoldDB" id="A0A933W9N1"/>